<dbReference type="VEuPathDB" id="FungiDB:I303_01979"/>
<evidence type="ECO:0000256" key="1">
    <source>
        <dbReference type="SAM" id="MobiDB-lite"/>
    </source>
</evidence>
<name>A0A1A6ACH0_9TREE</name>
<dbReference type="EMBL" id="KI894028">
    <property type="protein sequence ID" value="OBR87767.1"/>
    <property type="molecule type" value="Genomic_DNA"/>
</dbReference>
<dbReference type="KEGG" id="kdj:28965678"/>
<dbReference type="RefSeq" id="XP_018265609.1">
    <property type="nucleotide sequence ID" value="XM_018405328.1"/>
</dbReference>
<reference evidence="3" key="2">
    <citation type="submission" date="2013-07" db="EMBL/GenBank/DDBJ databases">
        <authorList>
            <consortium name="The Broad Institute Genome Sequencing Platform"/>
            <person name="Cuomo C."/>
            <person name="Litvintseva A."/>
            <person name="Chen Y."/>
            <person name="Heitman J."/>
            <person name="Sun S."/>
            <person name="Springer D."/>
            <person name="Dromer F."/>
            <person name="Young S.K."/>
            <person name="Zeng Q."/>
            <person name="Gargeya S."/>
            <person name="Fitzgerald M."/>
            <person name="Abouelleil A."/>
            <person name="Alvarado L."/>
            <person name="Berlin A.M."/>
            <person name="Chapman S.B."/>
            <person name="Dewar J."/>
            <person name="Goldberg J."/>
            <person name="Griggs A."/>
            <person name="Gujja S."/>
            <person name="Hansen M."/>
            <person name="Howarth C."/>
            <person name="Imamovic A."/>
            <person name="Larimer J."/>
            <person name="McCowan C."/>
            <person name="Murphy C."/>
            <person name="Pearson M."/>
            <person name="Priest M."/>
            <person name="Roberts A."/>
            <person name="Saif S."/>
            <person name="Shea T."/>
            <person name="Sykes S."/>
            <person name="Wortman J."/>
            <person name="Nusbaum C."/>
            <person name="Birren B."/>
        </authorList>
    </citation>
    <scope>NUCLEOTIDE SEQUENCE</scope>
    <source>
        <strain evidence="3">CBS 10117</strain>
    </source>
</reference>
<sequence>MSVTYGSSSDNATASGHPEIDMKVVCSFNLIDRSSTSAAYKIKKSLYDEIDVPKIWTRIQKALNQTNSRDRTQQTNQAPTSTSIQFSGKHLYYTDVEGKSFGFLPDTNGRGSLWTSHLYSTTPAHLLVANAGSFNPSPQSVVYGGQQYPFADIGQWVADDTESRKQQAESAARDRQYRRQMEASGYHR</sequence>
<evidence type="ECO:0000313" key="4">
    <source>
        <dbReference type="Proteomes" id="UP000078595"/>
    </source>
</evidence>
<protein>
    <submittedName>
        <fullName evidence="2">Uncharacterized protein</fullName>
    </submittedName>
</protein>
<gene>
    <name evidence="2" type="ORF">I303_01979</name>
    <name evidence="3" type="ORF">I303_101884</name>
</gene>
<dbReference type="AlphaFoldDB" id="A0A1A6ACH0"/>
<evidence type="ECO:0000313" key="3">
    <source>
        <dbReference type="EMBL" id="WWC59332.1"/>
    </source>
</evidence>
<reference evidence="2" key="1">
    <citation type="submission" date="2013-07" db="EMBL/GenBank/DDBJ databases">
        <title>The Genome Sequence of Cryptococcus dejecticola CBS10117.</title>
        <authorList>
            <consortium name="The Broad Institute Genome Sequencing Platform"/>
            <person name="Cuomo C."/>
            <person name="Litvintseva A."/>
            <person name="Chen Y."/>
            <person name="Heitman J."/>
            <person name="Sun S."/>
            <person name="Springer D."/>
            <person name="Dromer F."/>
            <person name="Young S.K."/>
            <person name="Zeng Q."/>
            <person name="Gargeya S."/>
            <person name="Fitzgerald M."/>
            <person name="Abouelleil A."/>
            <person name="Alvarado L."/>
            <person name="Berlin A.M."/>
            <person name="Chapman S.B."/>
            <person name="Dewar J."/>
            <person name="Goldberg J."/>
            <person name="Griggs A."/>
            <person name="Gujja S."/>
            <person name="Hansen M."/>
            <person name="Howarth C."/>
            <person name="Imamovic A."/>
            <person name="Larimer J."/>
            <person name="McCowan C."/>
            <person name="Murphy C."/>
            <person name="Pearson M."/>
            <person name="Priest M."/>
            <person name="Roberts A."/>
            <person name="Saif S."/>
            <person name="Shea T."/>
            <person name="Sykes S."/>
            <person name="Wortman J."/>
            <person name="Nusbaum C."/>
            <person name="Birren B."/>
        </authorList>
    </citation>
    <scope>NUCLEOTIDE SEQUENCE [LARGE SCALE GENOMIC DNA]</scope>
    <source>
        <strain evidence="2">CBS 10117</strain>
    </source>
</reference>
<dbReference type="Proteomes" id="UP000078595">
    <property type="component" value="Chromosome 2"/>
</dbReference>
<feature type="region of interest" description="Disordered" evidence="1">
    <location>
        <begin position="159"/>
        <end position="188"/>
    </location>
</feature>
<dbReference type="GeneID" id="28965678"/>
<keyword evidence="4" id="KW-1185">Reference proteome</keyword>
<organism evidence="2">
    <name type="scientific">Kwoniella dejecticola CBS 10117</name>
    <dbReference type="NCBI Taxonomy" id="1296121"/>
    <lineage>
        <taxon>Eukaryota</taxon>
        <taxon>Fungi</taxon>
        <taxon>Dikarya</taxon>
        <taxon>Basidiomycota</taxon>
        <taxon>Agaricomycotina</taxon>
        <taxon>Tremellomycetes</taxon>
        <taxon>Tremellales</taxon>
        <taxon>Cryptococcaceae</taxon>
        <taxon>Kwoniella</taxon>
    </lineage>
</organism>
<proteinExistence type="predicted"/>
<feature type="compositionally biased region" description="Basic and acidic residues" evidence="1">
    <location>
        <begin position="161"/>
        <end position="181"/>
    </location>
</feature>
<dbReference type="EMBL" id="CP144531">
    <property type="protein sequence ID" value="WWC59332.1"/>
    <property type="molecule type" value="Genomic_DNA"/>
</dbReference>
<evidence type="ECO:0000313" key="2">
    <source>
        <dbReference type="EMBL" id="OBR87767.1"/>
    </source>
</evidence>
<reference evidence="3" key="3">
    <citation type="submission" date="2024-02" db="EMBL/GenBank/DDBJ databases">
        <title>Comparative genomics of Cryptococcus and Kwoniella reveals pathogenesis evolution and contrasting modes of karyotype evolution via chromosome fusion or intercentromeric recombination.</title>
        <authorList>
            <person name="Coelho M.A."/>
            <person name="David-Palma M."/>
            <person name="Shea T."/>
            <person name="Bowers K."/>
            <person name="McGinley-Smith S."/>
            <person name="Mohammad A.W."/>
            <person name="Gnirke A."/>
            <person name="Yurkov A.M."/>
            <person name="Nowrousian M."/>
            <person name="Sun S."/>
            <person name="Cuomo C.A."/>
            <person name="Heitman J."/>
        </authorList>
    </citation>
    <scope>NUCLEOTIDE SEQUENCE</scope>
    <source>
        <strain evidence="3">CBS 10117</strain>
    </source>
</reference>
<accession>A0A1A6ACH0</accession>